<dbReference type="OrthoDB" id="1110037at2759"/>
<evidence type="ECO:0000313" key="3">
    <source>
        <dbReference type="EMBL" id="KFK39855.1"/>
    </source>
</evidence>
<sequence>MSAPEIPPSPPSGGEEVLKSVVSDPKSSWANVVRNKTSLTAHAIDVVELVNGSGEVEVPDAVVQQSTPLWEDFLIGKFVADAPHVAKIHVIVNKIWPLGDKSIKIDVFVVNKNTVKFRIKEAATRRRVLNRRSWDIAGIPMRLSKWSPIEEKEEEELKVLPMWITLKKVPHRMYSWGGLGFIASAVGKPIRLHPETELCSSFEEAKVLVEADLSKEFPKSYRLRSKTGMDAEVEFVYPRLPVRCNTCFEWGHLRSACSKQVASVSRQDVAAVDAEQSQDPVEPIQPSHDPQAHTAEESSPISIEHGINDSESKEVVGHEDTEKDDTQSPTSWSTVSPAKVGRSGDKKIQAAEVGSPSRFAVLGIDEEVGDETDQMVADVVEVETDEEDGENVEVGNETEQIVVEEEEVETDEENGENAAEGDATEEGEILVEEIVPSAKKQVVASIRIAPPRVGKGTHKYLEENFKLTTKDTLSSASSKSRKPKNI</sequence>
<feature type="compositionally biased region" description="Basic and acidic residues" evidence="1">
    <location>
        <begin position="306"/>
        <end position="326"/>
    </location>
</feature>
<dbReference type="eggNOG" id="KOG1075">
    <property type="taxonomic scope" value="Eukaryota"/>
</dbReference>
<feature type="region of interest" description="Disordered" evidence="1">
    <location>
        <begin position="268"/>
        <end position="351"/>
    </location>
</feature>
<protein>
    <recommendedName>
        <fullName evidence="2">DUF4283 domain-containing protein</fullName>
    </recommendedName>
</protein>
<dbReference type="Pfam" id="PF14111">
    <property type="entry name" value="DUF4283"/>
    <property type="match status" value="1"/>
</dbReference>
<dbReference type="OMA" id="HAHEASF"/>
<dbReference type="InterPro" id="IPR040256">
    <property type="entry name" value="At4g02000-like"/>
</dbReference>
<dbReference type="PANTHER" id="PTHR31286:SF148">
    <property type="entry name" value="DUF4283 DOMAIN-CONTAINING PROTEIN"/>
    <property type="match status" value="1"/>
</dbReference>
<proteinExistence type="predicted"/>
<feature type="domain" description="DUF4283" evidence="2">
    <location>
        <begin position="69"/>
        <end position="148"/>
    </location>
</feature>
<feature type="compositionally biased region" description="Acidic residues" evidence="1">
    <location>
        <begin position="405"/>
        <end position="415"/>
    </location>
</feature>
<evidence type="ECO:0000256" key="1">
    <source>
        <dbReference type="SAM" id="MobiDB-lite"/>
    </source>
</evidence>
<name>A0A087HCK3_ARAAL</name>
<evidence type="ECO:0000313" key="4">
    <source>
        <dbReference type="Proteomes" id="UP000029120"/>
    </source>
</evidence>
<dbReference type="PANTHER" id="PTHR31286">
    <property type="entry name" value="GLYCINE-RICH CELL WALL STRUCTURAL PROTEIN 1.8-LIKE"/>
    <property type="match status" value="1"/>
</dbReference>
<dbReference type="Gramene" id="KFK39855">
    <property type="protein sequence ID" value="KFK39855"/>
    <property type="gene ID" value="AALP_AA3G297300"/>
</dbReference>
<keyword evidence="4" id="KW-1185">Reference proteome</keyword>
<dbReference type="Proteomes" id="UP000029120">
    <property type="component" value="Chromosome 3"/>
</dbReference>
<dbReference type="AlphaFoldDB" id="A0A087HCK3"/>
<feature type="region of interest" description="Disordered" evidence="1">
    <location>
        <begin position="405"/>
        <end position="427"/>
    </location>
</feature>
<organism evidence="3 4">
    <name type="scientific">Arabis alpina</name>
    <name type="common">Alpine rock-cress</name>
    <dbReference type="NCBI Taxonomy" id="50452"/>
    <lineage>
        <taxon>Eukaryota</taxon>
        <taxon>Viridiplantae</taxon>
        <taxon>Streptophyta</taxon>
        <taxon>Embryophyta</taxon>
        <taxon>Tracheophyta</taxon>
        <taxon>Spermatophyta</taxon>
        <taxon>Magnoliopsida</taxon>
        <taxon>eudicotyledons</taxon>
        <taxon>Gunneridae</taxon>
        <taxon>Pentapetalae</taxon>
        <taxon>rosids</taxon>
        <taxon>malvids</taxon>
        <taxon>Brassicales</taxon>
        <taxon>Brassicaceae</taxon>
        <taxon>Arabideae</taxon>
        <taxon>Arabis</taxon>
    </lineage>
</organism>
<accession>A0A087HCK3</accession>
<gene>
    <name evidence="3" type="ordered locus">AALP_Aa3g297300</name>
</gene>
<dbReference type="InterPro" id="IPR025558">
    <property type="entry name" value="DUF4283"/>
</dbReference>
<feature type="region of interest" description="Disordered" evidence="1">
    <location>
        <begin position="464"/>
        <end position="486"/>
    </location>
</feature>
<dbReference type="EMBL" id="CM002871">
    <property type="protein sequence ID" value="KFK39855.1"/>
    <property type="molecule type" value="Genomic_DNA"/>
</dbReference>
<evidence type="ECO:0000259" key="2">
    <source>
        <dbReference type="Pfam" id="PF14111"/>
    </source>
</evidence>
<reference evidence="4" key="1">
    <citation type="journal article" date="2015" name="Nat. Plants">
        <title>Genome expansion of Arabis alpina linked with retrotransposition and reduced symmetric DNA methylation.</title>
        <authorList>
            <person name="Willing E.M."/>
            <person name="Rawat V."/>
            <person name="Mandakova T."/>
            <person name="Maumus F."/>
            <person name="James G.V."/>
            <person name="Nordstroem K.J."/>
            <person name="Becker C."/>
            <person name="Warthmann N."/>
            <person name="Chica C."/>
            <person name="Szarzynska B."/>
            <person name="Zytnicki M."/>
            <person name="Albani M.C."/>
            <person name="Kiefer C."/>
            <person name="Bergonzi S."/>
            <person name="Castaings L."/>
            <person name="Mateos J.L."/>
            <person name="Berns M.C."/>
            <person name="Bujdoso N."/>
            <person name="Piofczyk T."/>
            <person name="de Lorenzo L."/>
            <person name="Barrero-Sicilia C."/>
            <person name="Mateos I."/>
            <person name="Piednoel M."/>
            <person name="Hagmann J."/>
            <person name="Chen-Min-Tao R."/>
            <person name="Iglesias-Fernandez R."/>
            <person name="Schuster S.C."/>
            <person name="Alonso-Blanco C."/>
            <person name="Roudier F."/>
            <person name="Carbonero P."/>
            <person name="Paz-Ares J."/>
            <person name="Davis S.J."/>
            <person name="Pecinka A."/>
            <person name="Quesneville H."/>
            <person name="Colot V."/>
            <person name="Lysak M.A."/>
            <person name="Weigel D."/>
            <person name="Coupland G."/>
            <person name="Schneeberger K."/>
        </authorList>
    </citation>
    <scope>NUCLEOTIDE SEQUENCE [LARGE SCALE GENOMIC DNA]</scope>
    <source>
        <strain evidence="4">cv. Pajares</strain>
    </source>
</reference>
<feature type="compositionally biased region" description="Polar residues" evidence="1">
    <location>
        <begin position="327"/>
        <end position="336"/>
    </location>
</feature>